<dbReference type="HOGENOM" id="CLU_3088575_0_0_1"/>
<dbReference type="Proteomes" id="UP000015464">
    <property type="component" value="Unassembled WGS sequence"/>
</dbReference>
<organism evidence="1 2">
    <name type="scientific">Schizosaccharomyces cryophilus (strain OY26 / ATCC MYA-4695 / CBS 11777 / NBRC 106824 / NRRL Y48691)</name>
    <name type="common">Fission yeast</name>
    <dbReference type="NCBI Taxonomy" id="653667"/>
    <lineage>
        <taxon>Eukaryota</taxon>
        <taxon>Fungi</taxon>
        <taxon>Dikarya</taxon>
        <taxon>Ascomycota</taxon>
        <taxon>Taphrinomycotina</taxon>
        <taxon>Schizosaccharomycetes</taxon>
        <taxon>Schizosaccharomycetales</taxon>
        <taxon>Schizosaccharomycetaceae</taxon>
        <taxon>Schizosaccharomyces</taxon>
    </lineage>
</organism>
<dbReference type="GeneID" id="25037937"/>
<dbReference type="RefSeq" id="XP_013021337.1">
    <property type="nucleotide sequence ID" value="XM_013165883.1"/>
</dbReference>
<sequence>MPERDFLSTQWNASYKHYEQDRNASDACNVKAAINALGRHGFYDGGGGGVSQ</sequence>
<dbReference type="EMBL" id="KE546988">
    <property type="protein sequence ID" value="EPY53073.1"/>
    <property type="molecule type" value="Genomic_DNA"/>
</dbReference>
<gene>
    <name evidence="1" type="ORF">SPOG_03620</name>
</gene>
<name>S9VZK1_SCHCR</name>
<evidence type="ECO:0000313" key="2">
    <source>
        <dbReference type="Proteomes" id="UP000015464"/>
    </source>
</evidence>
<protein>
    <submittedName>
        <fullName evidence="1">Uncharacterized protein</fullName>
    </submittedName>
</protein>
<accession>S9VZK1</accession>
<proteinExistence type="predicted"/>
<evidence type="ECO:0000313" key="1">
    <source>
        <dbReference type="EMBL" id="EPY53073.1"/>
    </source>
</evidence>
<dbReference type="AlphaFoldDB" id="S9VZK1"/>
<reference evidence="1 2" key="1">
    <citation type="journal article" date="2011" name="Science">
        <title>Comparative functional genomics of the fission yeasts.</title>
        <authorList>
            <person name="Rhind N."/>
            <person name="Chen Z."/>
            <person name="Yassour M."/>
            <person name="Thompson D.A."/>
            <person name="Haas B.J."/>
            <person name="Habib N."/>
            <person name="Wapinski I."/>
            <person name="Roy S."/>
            <person name="Lin M.F."/>
            <person name="Heiman D.I."/>
            <person name="Young S.K."/>
            <person name="Furuya K."/>
            <person name="Guo Y."/>
            <person name="Pidoux A."/>
            <person name="Chen H.M."/>
            <person name="Robbertse B."/>
            <person name="Goldberg J.M."/>
            <person name="Aoki K."/>
            <person name="Bayne E.H."/>
            <person name="Berlin A.M."/>
            <person name="Desjardins C.A."/>
            <person name="Dobbs E."/>
            <person name="Dukaj L."/>
            <person name="Fan L."/>
            <person name="FitzGerald M.G."/>
            <person name="French C."/>
            <person name="Gujja S."/>
            <person name="Hansen K."/>
            <person name="Keifenheim D."/>
            <person name="Levin J.Z."/>
            <person name="Mosher R.A."/>
            <person name="Mueller C.A."/>
            <person name="Pfiffner J."/>
            <person name="Priest M."/>
            <person name="Russ C."/>
            <person name="Smialowska A."/>
            <person name="Swoboda P."/>
            <person name="Sykes S.M."/>
            <person name="Vaughn M."/>
            <person name="Vengrova S."/>
            <person name="Yoder R."/>
            <person name="Zeng Q."/>
            <person name="Allshire R."/>
            <person name="Baulcombe D."/>
            <person name="Birren B.W."/>
            <person name="Brown W."/>
            <person name="Ekwall K."/>
            <person name="Kellis M."/>
            <person name="Leatherwood J."/>
            <person name="Levin H."/>
            <person name="Margalit H."/>
            <person name="Martienssen R."/>
            <person name="Nieduszynski C.A."/>
            <person name="Spatafora J.W."/>
            <person name="Friedman N."/>
            <person name="Dalgaard J.Z."/>
            <person name="Baumann P."/>
            <person name="Niki H."/>
            <person name="Regev A."/>
            <person name="Nusbaum C."/>
        </authorList>
    </citation>
    <scope>NUCLEOTIDE SEQUENCE [LARGE SCALE GENOMIC DNA]</scope>
    <source>
        <strain evidence="2">OY26 / ATCC MYA-4695 / CBS 11777 / NBRC 106824 / NRRL Y48691</strain>
    </source>
</reference>
<keyword evidence="2" id="KW-1185">Reference proteome</keyword>